<name>A0A1Y6HM18_9XANT</name>
<protein>
    <recommendedName>
        <fullName evidence="6">Secreted protein</fullName>
    </recommendedName>
</protein>
<organism evidence="3 5">
    <name type="scientific">Xanthomonas fragariae</name>
    <dbReference type="NCBI Taxonomy" id="48664"/>
    <lineage>
        <taxon>Bacteria</taxon>
        <taxon>Pseudomonadati</taxon>
        <taxon>Pseudomonadota</taxon>
        <taxon>Gammaproteobacteria</taxon>
        <taxon>Lysobacterales</taxon>
        <taxon>Lysobacteraceae</taxon>
        <taxon>Xanthomonas</taxon>
    </lineage>
</organism>
<reference evidence="2 4" key="2">
    <citation type="submission" date="2017-05" db="EMBL/GenBank/DDBJ databases">
        <authorList>
            <person name="Blom J."/>
        </authorList>
    </citation>
    <scope>NUCLEOTIDE SEQUENCE [LARGE SCALE GENOMIC DNA]</scope>
    <source>
        <strain evidence="2">PD885</strain>
    </source>
</reference>
<dbReference type="Proteomes" id="UP000195953">
    <property type="component" value="Chromosome 1"/>
</dbReference>
<dbReference type="OrthoDB" id="6006870at2"/>
<reference evidence="3 5" key="1">
    <citation type="submission" date="2017-05" db="EMBL/GenBank/DDBJ databases">
        <authorList>
            <person name="Song R."/>
            <person name="Chenine A.L."/>
            <person name="Ruprecht R.M."/>
        </authorList>
    </citation>
    <scope>NUCLEOTIDE SEQUENCE [LARGE SCALE GENOMIC DNA]</scope>
    <source>
        <strain evidence="3">PD5205</strain>
    </source>
</reference>
<sequence>MKAFKCNRSKLIFSMAGMLAFGVMAPHAYCAEKQVEKIISLFDGGGYVNQSQVENIVAGGETSILKDESLHRYYKTSFSAPSSQIKELRFGSHREDAKSREWVVGSLSAFFPDSKMEGCETYDSFVKNMGFAERMREPRASIRGASWTRPATLFKGPYVISISTTDVTSPCVSALTVIEEKNYPKPKH</sequence>
<dbReference type="AlphaFoldDB" id="A0A1Y6HM18"/>
<evidence type="ECO:0000313" key="3">
    <source>
        <dbReference type="EMBL" id="SMR02463.1"/>
    </source>
</evidence>
<keyword evidence="1" id="KW-0732">Signal</keyword>
<evidence type="ECO:0000313" key="2">
    <source>
        <dbReference type="EMBL" id="SMR00082.1"/>
    </source>
</evidence>
<evidence type="ECO:0000313" key="4">
    <source>
        <dbReference type="Proteomes" id="UP000195877"/>
    </source>
</evidence>
<proteinExistence type="predicted"/>
<dbReference type="RefSeq" id="WP_134656588.1">
    <property type="nucleotide sequence ID" value="NZ_CP016830.1"/>
</dbReference>
<keyword evidence="4" id="KW-1185">Reference proteome</keyword>
<dbReference type="EMBL" id="LT853882">
    <property type="protein sequence ID" value="SMR00082.1"/>
    <property type="molecule type" value="Genomic_DNA"/>
</dbReference>
<feature type="signal peptide" evidence="1">
    <location>
        <begin position="1"/>
        <end position="25"/>
    </location>
</feature>
<accession>A0A1Y6HM18</accession>
<evidence type="ECO:0008006" key="6">
    <source>
        <dbReference type="Google" id="ProtNLM"/>
    </source>
</evidence>
<feature type="chain" id="PRO_5012306090" description="Secreted protein" evidence="1">
    <location>
        <begin position="26"/>
        <end position="188"/>
    </location>
</feature>
<dbReference type="GeneID" id="61896390"/>
<evidence type="ECO:0000313" key="5">
    <source>
        <dbReference type="Proteomes" id="UP000195953"/>
    </source>
</evidence>
<dbReference type="EMBL" id="LT853885">
    <property type="protein sequence ID" value="SMR02463.1"/>
    <property type="molecule type" value="Genomic_DNA"/>
</dbReference>
<dbReference type="Proteomes" id="UP000195877">
    <property type="component" value="Chromosome 1"/>
</dbReference>
<evidence type="ECO:0000256" key="1">
    <source>
        <dbReference type="SAM" id="SignalP"/>
    </source>
</evidence>
<gene>
    <name evidence="3" type="ORF">PD5205_01150</name>
    <name evidence="2" type="ORF">PD885_02854</name>
</gene>